<keyword evidence="10" id="KW-0067">ATP-binding</keyword>
<evidence type="ECO:0000256" key="5">
    <source>
        <dbReference type="ARBA" id="ARBA00022679"/>
    </source>
</evidence>
<dbReference type="GO" id="GO:0006508">
    <property type="term" value="P:proteolysis"/>
    <property type="evidence" value="ECO:0007669"/>
    <property type="project" value="UniProtKB-KW"/>
</dbReference>
<keyword evidence="6" id="KW-0548">Nucleotidyltransferase</keyword>
<evidence type="ECO:0000256" key="13">
    <source>
        <dbReference type="ARBA" id="ARBA00047984"/>
    </source>
</evidence>
<evidence type="ECO:0000256" key="11">
    <source>
        <dbReference type="ARBA" id="ARBA00022843"/>
    </source>
</evidence>
<dbReference type="InterPro" id="IPR007094">
    <property type="entry name" value="RNA-dir_pol_PSvirus"/>
</dbReference>
<evidence type="ECO:0000256" key="6">
    <source>
        <dbReference type="ARBA" id="ARBA00022695"/>
    </source>
</evidence>
<dbReference type="GO" id="GO:0003723">
    <property type="term" value="F:RNA binding"/>
    <property type="evidence" value="ECO:0007669"/>
    <property type="project" value="InterPro"/>
</dbReference>
<dbReference type="Gene3D" id="3.40.220.10">
    <property type="entry name" value="Leucine Aminopeptidase, subunit E, domain 1"/>
    <property type="match status" value="1"/>
</dbReference>
<dbReference type="InterPro" id="IPR027351">
    <property type="entry name" value="(+)RNA_virus_helicase_core_dom"/>
</dbReference>
<dbReference type="PROSITE" id="PS51657">
    <property type="entry name" value="PSRV_HELICASE"/>
    <property type="match status" value="1"/>
</dbReference>
<dbReference type="GO" id="GO:0003968">
    <property type="term" value="F:RNA-directed RNA polymerase activity"/>
    <property type="evidence" value="ECO:0007669"/>
    <property type="project" value="InterPro"/>
</dbReference>
<organism evidence="18">
    <name type="scientific">Frankliniella occidentalis associated negev-like virus 2</name>
    <dbReference type="NCBI Taxonomy" id="2767263"/>
    <lineage>
        <taxon>Viruses</taxon>
        <taxon>Riboviria</taxon>
        <taxon>Negevirus</taxon>
    </lineage>
</organism>
<evidence type="ECO:0000256" key="9">
    <source>
        <dbReference type="ARBA" id="ARBA00022833"/>
    </source>
</evidence>
<dbReference type="Pfam" id="PF01443">
    <property type="entry name" value="Viral_helicase1"/>
    <property type="match status" value="1"/>
</dbReference>
<dbReference type="GO" id="GO:0006396">
    <property type="term" value="P:RNA processing"/>
    <property type="evidence" value="ECO:0007669"/>
    <property type="project" value="InterPro"/>
</dbReference>
<evidence type="ECO:0000313" key="18">
    <source>
        <dbReference type="EMBL" id="QNM37799.1"/>
    </source>
</evidence>
<evidence type="ECO:0000256" key="12">
    <source>
        <dbReference type="ARBA" id="ARBA00022953"/>
    </source>
</evidence>
<dbReference type="InterPro" id="IPR002589">
    <property type="entry name" value="Macro_dom"/>
</dbReference>
<dbReference type="PROSITE" id="PS51154">
    <property type="entry name" value="MACRO"/>
    <property type="match status" value="1"/>
</dbReference>
<evidence type="ECO:0000256" key="3">
    <source>
        <dbReference type="ARBA" id="ARBA00022488"/>
    </source>
</evidence>
<dbReference type="GO" id="GO:0044162">
    <property type="term" value="C:host cell cytoplasmic vesicle membrane"/>
    <property type="evidence" value="ECO:0007669"/>
    <property type="project" value="UniProtKB-SubCell"/>
</dbReference>
<dbReference type="GO" id="GO:0005524">
    <property type="term" value="F:ATP binding"/>
    <property type="evidence" value="ECO:0007669"/>
    <property type="project" value="UniProtKB-KW"/>
</dbReference>
<dbReference type="GO" id="GO:0140291">
    <property type="term" value="P:peptidyl-glutamate ADP-deribosylation"/>
    <property type="evidence" value="ECO:0007669"/>
    <property type="project" value="TreeGrafter"/>
</dbReference>
<keyword evidence="5" id="KW-0808">Transferase</keyword>
<dbReference type="GO" id="GO:0039694">
    <property type="term" value="P:viral RNA genome replication"/>
    <property type="evidence" value="ECO:0007669"/>
    <property type="project" value="InterPro"/>
</dbReference>
<dbReference type="SUPFAM" id="SSF52949">
    <property type="entry name" value="Macro domain-like"/>
    <property type="match status" value="1"/>
</dbReference>
<dbReference type="EMBL" id="MN714665">
    <property type="protein sequence ID" value="QNM37799.1"/>
    <property type="molecule type" value="Genomic_RNA"/>
</dbReference>
<protein>
    <submittedName>
        <fullName evidence="18">Uncharacterized protein</fullName>
    </submittedName>
</protein>
<dbReference type="PROSITE" id="PS51743">
    <property type="entry name" value="ALPHAVIRUS_MT"/>
    <property type="match status" value="1"/>
</dbReference>
<dbReference type="InterPro" id="IPR050892">
    <property type="entry name" value="ADP-ribose_metab_enzymes"/>
</dbReference>
<dbReference type="InterPro" id="IPR027417">
    <property type="entry name" value="P-loop_NTPase"/>
</dbReference>
<feature type="domain" description="Alphavirus-like MT" evidence="17">
    <location>
        <begin position="124"/>
        <end position="330"/>
    </location>
</feature>
<name>A0A7G9IR67_9VIRU</name>
<evidence type="ECO:0000259" key="16">
    <source>
        <dbReference type="PROSITE" id="PS51657"/>
    </source>
</evidence>
<keyword evidence="10" id="KW-0547">Nucleotide-binding</keyword>
<dbReference type="InterPro" id="IPR043502">
    <property type="entry name" value="DNA/RNA_pol_sf"/>
</dbReference>
<keyword evidence="9" id="KW-0862">Zinc</keyword>
<dbReference type="GO" id="GO:0003724">
    <property type="term" value="F:RNA helicase activity"/>
    <property type="evidence" value="ECO:0007669"/>
    <property type="project" value="UniProtKB-EC"/>
</dbReference>
<evidence type="ECO:0000259" key="14">
    <source>
        <dbReference type="PROSITE" id="PS50507"/>
    </source>
</evidence>
<keyword evidence="7" id="KW-0347">Helicase</keyword>
<reference evidence="18" key="1">
    <citation type="submission" date="2019-11" db="EMBL/GenBank/DDBJ databases">
        <title>Complexity of the virome associated to tospovirus-transmitting thrips species.</title>
        <authorList>
            <person name="Chiapello M."/>
            <person name="Bosco L."/>
            <person name="Ciuffo M."/>
            <person name="Ottati S."/>
            <person name="Vallino M."/>
            <person name="Salem N."/>
            <person name="Rosa C."/>
            <person name="Tavella L."/>
            <person name="Turina M."/>
        </authorList>
    </citation>
    <scope>NUCLEOTIDE SEQUENCE</scope>
    <source>
        <strain evidence="18">ThassRNAV2</strain>
    </source>
</reference>
<evidence type="ECO:0000259" key="17">
    <source>
        <dbReference type="PROSITE" id="PS51743"/>
    </source>
</evidence>
<keyword evidence="12" id="KW-0693">Viral RNA replication</keyword>
<feature type="domain" description="RdRp catalytic" evidence="14">
    <location>
        <begin position="2851"/>
        <end position="3008"/>
    </location>
</feature>
<keyword evidence="4" id="KW-0645">Protease</keyword>
<keyword evidence="8" id="KW-0788">Thiol protease</keyword>
<dbReference type="InterPro" id="IPR043472">
    <property type="entry name" value="Macro_dom-like"/>
</dbReference>
<evidence type="ECO:0000256" key="4">
    <source>
        <dbReference type="ARBA" id="ARBA00022670"/>
    </source>
</evidence>
<evidence type="ECO:0000256" key="2">
    <source>
        <dbReference type="ARBA" id="ARBA00004350"/>
    </source>
</evidence>
<comment type="catalytic activity">
    <reaction evidence="13">
        <text>ATP + H2O = ADP + phosphate + H(+)</text>
        <dbReference type="Rhea" id="RHEA:13065"/>
        <dbReference type="ChEBI" id="CHEBI:15377"/>
        <dbReference type="ChEBI" id="CHEBI:15378"/>
        <dbReference type="ChEBI" id="CHEBI:30616"/>
        <dbReference type="ChEBI" id="CHEBI:43474"/>
        <dbReference type="ChEBI" id="CHEBI:456216"/>
        <dbReference type="EC" id="3.6.4.13"/>
    </reaction>
</comment>
<dbReference type="InterPro" id="IPR029063">
    <property type="entry name" value="SAM-dependent_MTases_sf"/>
</dbReference>
<comment type="cofactor">
    <cofactor evidence="1">
        <name>Mg(2+)</name>
        <dbReference type="ChEBI" id="CHEBI:18420"/>
    </cofactor>
</comment>
<dbReference type="PANTHER" id="PTHR12521">
    <property type="entry name" value="PROTEIN C6ORF130"/>
    <property type="match status" value="1"/>
</dbReference>
<dbReference type="PANTHER" id="PTHR12521:SF0">
    <property type="entry name" value="ADP-RIBOSE GLYCOHYDROLASE OARD1"/>
    <property type="match status" value="1"/>
</dbReference>
<dbReference type="GO" id="GO:0016556">
    <property type="term" value="P:mRNA modification"/>
    <property type="evidence" value="ECO:0007669"/>
    <property type="project" value="InterPro"/>
</dbReference>
<sequence length="3269" mass="370203">MVLHAEGGPREGFKDPIKDSPLVWQQRAADADHDLDKEELKHALVANALNSGKPFPYNEGIADDIRSAMGPKDCANLLLDVQVAAFQQQVRMEYHGPLFKVPSDAPRYVQELLKADFPMLYVDIRQARPTGGHVVPRTLRNAFNHEVAHSKLQLHVPKSGASLRAIVVGEYPTMAVKYGWKNVAFVAPKTDVTDFTRIQNFRSFCINRLNSGLSIAPYASLEHGELVMNEKFFSTRTAQRAPFRSDNMIFSHVYLAPEDYIEAMENAGARVAYCQIMCCYELINLSDGETFHMKFLNTTVLRKKNDIIFFLAGDNQAAYVHNFYRYRLLRRTTHFTAMSGKQYYFSWGTNHLGMQQFNIIRCDATDLSGSRALTFRGQRTFAKHLDPKNMYTQCPKFRIEEVINQKLVVPIYYDVNSLNTPTKYTGITCYRYCVDRELTGGWRRVSSTMVHKIFRLETPVFQDIVAFMVKVQDGSFTVQHVYKAYAVFKNRVKVNNDSVLEGTPDMDPEFVYLCVAIYFHLYVAKYEASKTASKLKKDSERKRDFSWMRFVYYATIKQWTAPLSKFTIKLVTAVMDGLGDYHERYGKYRENMRADRLSMGLWQIMKTAVVKWCYGDYRFPIQIIDNYDAALEEHKFTLYEEKFVFEEKEVEVKQYQCEELLEEVDIPSHDADCFFRAVAYGLKDVDAAEFKDMCIESMISEPQPEELMLDTCAADVLANRPVDTAFITQVVRKLNFKICIHTEHSTALYGSGQDTVHLKLANRHYNPLVKPKLALRALTQKIVKGHGQVVDPAEHYPTANDKAGVLVRYLEHYAFDQIYERQVRAVCVGDRLKHKLPRLGSKQVTVKTQLKSAELCARFALGREHGTALVLGADPGGSVANLCSRFYTVFGVPFGATPVVTPPNFIHFIPGYFDLKDSRKVKILISTLEDMNVTFDYVEADCCEFTFAGAGDIDERLYNGEWEVIKAVLVKGGNMSFKFNHCVTGTMYSLLCRIVGAFEEATLIKLTTSRETNSEFHVVGKGFVGEGPVTTATVMRVRIFLNTLAESIMTELTSLRVQRYRELMPRYTDKQIYRFMTALDVEDAPHEDSDPKDPRKRCRFHGQLANKVVDNYILSDSVTPRQLFAKCLDHLLLHFSEEDARDIELDIMKDYRILSACCAVRVERNTLITEGAETYTWHQNKLHRVHVEYKERAAQLLEVEGDIFDTDLPIAHAVSADLKMSKGFAAAVQDLHPAGWRSKVKTAVGGCVETNVNGRLFFHLVTKSHFYAKPNMIARKHVTPPSLKTTKAALVALRMKLQQKRIAHVAMPRICCGLDKMSWDDVRGLLMEVLISNGLTVTVFVESNVSRPPPPTVEEPKILKETKKYGLADLFELEDVDKIDIPIVAIKGDEFYEVKYTDAPVYKVVDPMCGNMYIQESPDSIYLIYADNISAAESMLTAVAPVVVAKKMTGREGLVCLYKSAEVVVVVNSQRVTWLGEVAFRRLQRGDTPVEYGAVGMCFYDSVAASYYALTRKIYNPLEVKLMGLDWLSKKHTEEIFYLDHGGKDEQVSKKEYMDAIMRDEVYAQGAIIDAVAIAMEVTIRIHVINPDGKEAMIYINAGKAITLELLLQAVHYTALVPEHDDQKADLHLCDPASRKIPLMGGAEQMEWDDEFVEVELPDETDELLLVDTLSKDCVLDEKEDEQLQETRFSHSDTLDEKKDKQLLETHFSYSASVDTLIKTDDDVTVYSEPWIMQEIELEDAKPSISQVERFEVESLSSYRKAINEEDFLEATAPSMESSSLMDSDCHSLPPPYDETPELRRSGTAIKCAICRRVRLARNKTCPKCGNKVCKKCRLGNLCVDCAYAPVEIVPPTVADRKCFRLDEHLMVHRENLPSNALVVHVGDYSMTINADRSVLMVPELDRVTRGYLATMVDRVPVVVTDSLPDEPGYYLLDTETATLLSTSYNDRIYPCRVRKPTVAAEEDTKPAIKAADEPETDPSPVPSLVNWEELYLPRMRDRLKYLNTLNQVMLNAHDRFLAFGKTNSSKLPSHGNFRRINYKGVKESGHCAAYSHALGSFVFTNKLQKKCACGYAPDFPVLNPSMSGDKFVISDYTEKYFTPLEVLHLDKHLKCPSRPYKAIMFLAGPGVGKTYTCLHEAKKALTDGESVLILTSTRAGKDDITGRLKKLLKEASVKFEPSMVSTVAAMKINGYATNVDNLYVDEALMEYMSDIHFVISMTSPKQVKYFGDTLQIPFINRMPAIGRLPMTVKDMVFDETRTLDLSRRSPCDVVKLLAPLYSAYNPTFKFRTTNQTLKSVKSMQYFNNLSQVLTGSGRKVFLPTASAPHKGVILTWVQADKELLRQSDTHGWEVHTIHEFQGKESEHVIVFRQGVKKIDLFNSEAINNKKNIEGREWNSHALVAISRHTKSFLYVCPVVSSGDEDPLYAYVRLCEKMTPDSARSVLDLTGAGVIVEDQLPFYQTPFTVLHYNFRRKFITEAQERKKYAFGKYVKGVSCIPLWMGHLRHLKTFLKNVSVPVALDIDRLQLDDMIIGNEIHRAGKLDLVTVYSVVRGQRVIDRRLGEFCLNNAISNDPYVVPGTTKVEDHHPLTTRQDIGMDTGEALVLLQEILDEYHKYESLKDRSMWEYLRVIHQDLTVANNISFNRMNLVPTDAVYGNQVIMHPTLNTPAPMRGAHTVEAFVAAVGKRNSNVTMFAPPVDPVHTAVVMASAFVTQFLDEKKFKALSVNLRTSATAAELWRRALKVDVAAHLDQDYSIYEQDVTKWTGQLKSTAKPTLARNAYSVRPLEQVIVHNSKDYNTIYCQIAIMLYNSILATKKDHLHIFNGLSVAEFCARLSTDKHFAKLSNRKIRNAVKRELDVSKYDKSHWYSTFLYTVIILKLFGLPKEEINLLFRSCSITSFKDMVTSVTVKQVFQMRSGSPFTLLFNTLVLLGLLSLSYKCECKSSAELACIAGKLSDTLRSGSDIVVSLPLVSYEELRVRCDCPNPLLSVAAVGDDSIVVVDPAAIPKDCGSELEAFGMNNFEVKNLSIDDIYFCGKMFVNVAGCWHGVADPLKIAVKLGRADLVSETHVQEFAQSLCDLTENYNIPEIMEAASESLKVRYGIVHGKELMAAVYQLVQVDRMRALFTPDPELPQRSTYSSDDMVRFKRVVNLCYGDYTESIHPGNVVLIPVSEEDELMQAPKYGALPEVGKGRYIWRMVNGVPHLYVGVNGSDQASLYSSLHLAINRYLLDFCVDYKKFFVQLPEFEVERFSEEMKVYLNTKVVFNVYVN</sequence>
<feature type="domain" description="(+)RNA virus helicase C-terminal" evidence="16">
    <location>
        <begin position="2089"/>
        <end position="2445"/>
    </location>
</feature>
<dbReference type="InterPro" id="IPR002588">
    <property type="entry name" value="Alphavirus-like_MT_dom"/>
</dbReference>
<evidence type="ECO:0000256" key="8">
    <source>
        <dbReference type="ARBA" id="ARBA00022807"/>
    </source>
</evidence>
<keyword evidence="8" id="KW-0378">Hydrolase</keyword>
<dbReference type="PROSITE" id="PS50507">
    <property type="entry name" value="RDRP_SSRNA_POS"/>
    <property type="match status" value="1"/>
</dbReference>
<evidence type="ECO:0000259" key="15">
    <source>
        <dbReference type="PROSITE" id="PS51154"/>
    </source>
</evidence>
<dbReference type="SUPFAM" id="SSF56672">
    <property type="entry name" value="DNA/RNA polymerases"/>
    <property type="match status" value="1"/>
</dbReference>
<dbReference type="InterPro" id="IPR001788">
    <property type="entry name" value="RNA-dep_RNA_pol_alsuvir"/>
</dbReference>
<keyword evidence="3" id="KW-1036">Host cytoplasmic vesicle</keyword>
<comment type="subcellular location">
    <subcellularLocation>
        <location evidence="2">Host cytoplasmic vesicle membrane</location>
        <topology evidence="2">Peripheral membrane protein</topology>
    </subcellularLocation>
</comment>
<dbReference type="GO" id="GO:0008234">
    <property type="term" value="F:cysteine-type peptidase activity"/>
    <property type="evidence" value="ECO:0007669"/>
    <property type="project" value="UniProtKB-KW"/>
</dbReference>
<dbReference type="GO" id="GO:0008174">
    <property type="term" value="F:mRNA methyltransferase activity"/>
    <property type="evidence" value="ECO:0007669"/>
    <property type="project" value="UniProtKB-UniRule"/>
</dbReference>
<evidence type="ECO:0000256" key="1">
    <source>
        <dbReference type="ARBA" id="ARBA00001946"/>
    </source>
</evidence>
<dbReference type="SUPFAM" id="SSF52540">
    <property type="entry name" value="P-loop containing nucleoside triphosphate hydrolases"/>
    <property type="match status" value="1"/>
</dbReference>
<evidence type="ECO:0000256" key="10">
    <source>
        <dbReference type="ARBA" id="ARBA00022840"/>
    </source>
</evidence>
<accession>A0A7G9IR67</accession>
<dbReference type="Pfam" id="PF00978">
    <property type="entry name" value="RdRP_2"/>
    <property type="match status" value="2"/>
</dbReference>
<proteinExistence type="predicted"/>
<dbReference type="GO" id="GO:0006351">
    <property type="term" value="P:DNA-templated transcription"/>
    <property type="evidence" value="ECO:0007669"/>
    <property type="project" value="InterPro"/>
</dbReference>
<dbReference type="Gene3D" id="3.40.50.300">
    <property type="entry name" value="P-loop containing nucleotide triphosphate hydrolases"/>
    <property type="match status" value="2"/>
</dbReference>
<dbReference type="Gene3D" id="3.40.50.150">
    <property type="entry name" value="Vaccinia Virus protein VP39"/>
    <property type="match status" value="1"/>
</dbReference>
<keyword evidence="11" id="KW-0832">Ubl conjugation</keyword>
<feature type="domain" description="Macro" evidence="15">
    <location>
        <begin position="1183"/>
        <end position="1348"/>
    </location>
</feature>
<dbReference type="SMART" id="SM00506">
    <property type="entry name" value="A1pp"/>
    <property type="match status" value="1"/>
</dbReference>
<dbReference type="CDD" id="cd22744">
    <property type="entry name" value="OTU"/>
    <property type="match status" value="1"/>
</dbReference>
<evidence type="ECO:0000256" key="7">
    <source>
        <dbReference type="ARBA" id="ARBA00022806"/>
    </source>
</evidence>